<feature type="signal peptide" evidence="1">
    <location>
        <begin position="1"/>
        <end position="18"/>
    </location>
</feature>
<dbReference type="RefSeq" id="WP_257510446.1">
    <property type="nucleotide sequence ID" value="NZ_JANKHG010000001.1"/>
</dbReference>
<evidence type="ECO:0000313" key="3">
    <source>
        <dbReference type="Proteomes" id="UP001165267"/>
    </source>
</evidence>
<feature type="chain" id="PRO_5045484625" description="Lipoprotein" evidence="1">
    <location>
        <begin position="19"/>
        <end position="278"/>
    </location>
</feature>
<dbReference type="Proteomes" id="UP001165267">
    <property type="component" value="Unassembled WGS sequence"/>
</dbReference>
<gene>
    <name evidence="2" type="ORF">NSP04_00865</name>
</gene>
<evidence type="ECO:0000256" key="1">
    <source>
        <dbReference type="SAM" id="SignalP"/>
    </source>
</evidence>
<proteinExistence type="predicted"/>
<name>A0ABT1XD47_9BURK</name>
<reference evidence="2" key="1">
    <citation type="submission" date="2022-07" db="EMBL/GenBank/DDBJ databases">
        <authorList>
            <person name="Xamxidin M."/>
        </authorList>
    </citation>
    <scope>NUCLEOTIDE SEQUENCE</scope>
    <source>
        <strain evidence="2">YS8-69</strain>
    </source>
</reference>
<organism evidence="2 3">
    <name type="scientific">Limnobacter parvus</name>
    <dbReference type="NCBI Taxonomy" id="2939690"/>
    <lineage>
        <taxon>Bacteria</taxon>
        <taxon>Pseudomonadati</taxon>
        <taxon>Pseudomonadota</taxon>
        <taxon>Betaproteobacteria</taxon>
        <taxon>Burkholderiales</taxon>
        <taxon>Burkholderiaceae</taxon>
        <taxon>Limnobacter</taxon>
    </lineage>
</organism>
<keyword evidence="1" id="KW-0732">Signal</keyword>
<protein>
    <recommendedName>
        <fullName evidence="4">Lipoprotein</fullName>
    </recommendedName>
</protein>
<sequence length="278" mass="31062">MTPIIHRLVLCTAVMLLAACASKTPLQVEGVSKTGQQYTATLKKVNEFALNHSLEFTADLLPNLPRTDATLQQQSEALRERAELLWQVDDYFDVQAMYFAQLEALAKGDHSSGTEQALKKLVEALNKAPDVGGIPRVAKEAVAGLAGHVSSWKHSAAVKQVLMRDAETVAQSLLLNQRILEAQINWINQRENLARQVEYREKVQKPFVGDKNLTETWKKAWVASIKRPPAIELLEQAKQASVGMQQAWLDVLRGQGSFEHMRETFELINQNIQGSKQP</sequence>
<keyword evidence="3" id="KW-1185">Reference proteome</keyword>
<comment type="caution">
    <text evidence="2">The sequence shown here is derived from an EMBL/GenBank/DDBJ whole genome shotgun (WGS) entry which is preliminary data.</text>
</comment>
<accession>A0ABT1XD47</accession>
<evidence type="ECO:0000313" key="2">
    <source>
        <dbReference type="EMBL" id="MCR2745195.1"/>
    </source>
</evidence>
<dbReference type="EMBL" id="JANKHG010000001">
    <property type="protein sequence ID" value="MCR2745195.1"/>
    <property type="molecule type" value="Genomic_DNA"/>
</dbReference>
<evidence type="ECO:0008006" key="4">
    <source>
        <dbReference type="Google" id="ProtNLM"/>
    </source>
</evidence>
<dbReference type="PROSITE" id="PS51257">
    <property type="entry name" value="PROKAR_LIPOPROTEIN"/>
    <property type="match status" value="1"/>
</dbReference>